<dbReference type="OrthoDB" id="6315827at2"/>
<proteinExistence type="predicted"/>
<dbReference type="EMBL" id="JWIC01000007">
    <property type="protein sequence ID" value="KID55938.1"/>
    <property type="molecule type" value="Genomic_DNA"/>
</dbReference>
<comment type="caution">
    <text evidence="2">The sequence shown here is derived from an EMBL/GenBank/DDBJ whole genome shotgun (WGS) entry which is preliminary data.</text>
</comment>
<dbReference type="Proteomes" id="UP000031327">
    <property type="component" value="Unassembled WGS sequence"/>
</dbReference>
<dbReference type="RefSeq" id="WP_039610510.1">
    <property type="nucleotide sequence ID" value="NZ_JWIC01000007.1"/>
</dbReference>
<reference evidence="2 3" key="1">
    <citation type="submission" date="2014-12" db="EMBL/GenBank/DDBJ databases">
        <title>Draft Genome Sequence of Pseudoalteromonas luteoviolacea HI1.</title>
        <authorList>
            <person name="Asahina A.Y."/>
            <person name="Hadfield M.G."/>
        </authorList>
    </citation>
    <scope>NUCLEOTIDE SEQUENCE [LARGE SCALE GENOMIC DNA]</scope>
    <source>
        <strain evidence="2 3">HI1</strain>
    </source>
</reference>
<protein>
    <submittedName>
        <fullName evidence="2">Uncharacterized protein</fullName>
    </submittedName>
</protein>
<evidence type="ECO:0000313" key="2">
    <source>
        <dbReference type="EMBL" id="KID55938.1"/>
    </source>
</evidence>
<dbReference type="AlphaFoldDB" id="A0A0C1MN59"/>
<feature type="transmembrane region" description="Helical" evidence="1">
    <location>
        <begin position="34"/>
        <end position="55"/>
    </location>
</feature>
<organism evidence="2 3">
    <name type="scientific">Pseudoalteromonas luteoviolacea</name>
    <dbReference type="NCBI Taxonomy" id="43657"/>
    <lineage>
        <taxon>Bacteria</taxon>
        <taxon>Pseudomonadati</taxon>
        <taxon>Pseudomonadota</taxon>
        <taxon>Gammaproteobacteria</taxon>
        <taxon>Alteromonadales</taxon>
        <taxon>Pseudoalteromonadaceae</taxon>
        <taxon>Pseudoalteromonas</taxon>
    </lineage>
</organism>
<gene>
    <name evidence="2" type="ORF">JF50_16515</name>
</gene>
<keyword evidence="1" id="KW-0812">Transmembrane</keyword>
<accession>A0A0C1MN59</accession>
<evidence type="ECO:0000313" key="3">
    <source>
        <dbReference type="Proteomes" id="UP000031327"/>
    </source>
</evidence>
<keyword evidence="1" id="KW-1133">Transmembrane helix</keyword>
<sequence length="200" mass="23047">MAYLITTVILIACCTVFFIPSLRRFTKDNELASNFALTMVATLIGVLLAIAISNYDEDEKERRDLIKLLYAAKAVATESLEYSQAVMAFYESNEASEPTKRSKQQFFKDNPLPYPEYLDALMSQQLFIKNLSQESLTELSESLILMKRANTLRPDLFLSNLSFVLYVLEQEHRYQKGEISLHELERTLRIREAQLEKEGN</sequence>
<keyword evidence="1" id="KW-0472">Membrane</keyword>
<name>A0A0C1MN59_9GAMM</name>
<evidence type="ECO:0000256" key="1">
    <source>
        <dbReference type="SAM" id="Phobius"/>
    </source>
</evidence>